<keyword evidence="9" id="KW-0156">Chromatin regulator</keyword>
<evidence type="ECO:0000256" key="7">
    <source>
        <dbReference type="ARBA" id="ARBA00022801"/>
    </source>
</evidence>
<dbReference type="Proteomes" id="UP000195402">
    <property type="component" value="Unassembled WGS sequence"/>
</dbReference>
<evidence type="ECO:0000313" key="16">
    <source>
        <dbReference type="EMBL" id="OVA06181.1"/>
    </source>
</evidence>
<gene>
    <name evidence="16" type="ORF">BVC80_857g17</name>
</gene>
<dbReference type="Gene3D" id="3.30.565.10">
    <property type="entry name" value="Histidine kinase-like ATPase, C-terminal domain"/>
    <property type="match status" value="1"/>
</dbReference>
<dbReference type="OrthoDB" id="757982at2759"/>
<evidence type="ECO:0000256" key="4">
    <source>
        <dbReference type="ARBA" id="ARBA00022741"/>
    </source>
</evidence>
<dbReference type="GO" id="GO:0004519">
    <property type="term" value="F:endonuclease activity"/>
    <property type="evidence" value="ECO:0007669"/>
    <property type="project" value="UniProtKB-KW"/>
</dbReference>
<dbReference type="PANTHER" id="PTHR23336:SF50">
    <property type="entry name" value="PROTEIN MICRORCHIDIA 1-RELATED"/>
    <property type="match status" value="1"/>
</dbReference>
<evidence type="ECO:0000256" key="14">
    <source>
        <dbReference type="SAM" id="MobiDB-lite"/>
    </source>
</evidence>
<dbReference type="Pfam" id="PF17942">
    <property type="entry name" value="Morc6_S5"/>
    <property type="match status" value="1"/>
</dbReference>
<feature type="region of interest" description="Disordered" evidence="14">
    <location>
        <begin position="1"/>
        <end position="41"/>
    </location>
</feature>
<evidence type="ECO:0000256" key="3">
    <source>
        <dbReference type="ARBA" id="ARBA00022722"/>
    </source>
</evidence>
<evidence type="ECO:0000313" key="17">
    <source>
        <dbReference type="Proteomes" id="UP000195402"/>
    </source>
</evidence>
<dbReference type="GO" id="GO:0006325">
    <property type="term" value="P:chromatin organization"/>
    <property type="evidence" value="ECO:0007669"/>
    <property type="project" value="UniProtKB-KW"/>
</dbReference>
<feature type="compositionally biased region" description="Polar residues" evidence="14">
    <location>
        <begin position="29"/>
        <end position="40"/>
    </location>
</feature>
<sequence length="673" mass="75728">MNPINVVDLGSSDEEEYGNGGRTRKRNNSKSSVEQQQHQPLHSVFVTEVSGGSGPLPLMDSSNHQNQTFESRSFWRAGDYDVGSTKSAPPQGLLEYVRVHPKFLHSNATSHKWAFGAIAELLDNAVDEISNGATFVKVDKIYNMKDNSPALLFQDNGGGMDPDCMRQCMSLGYSSKKANTTIGRYGNGFKTSTMRLGADVIVFSRAARGSCVTQSIGLLSYTFLRRTGQDDVIVPMVDFEISGNQTRPIIYSSEDDWSSNLKLILEWSPFASKDELMQQFDAIGVHGTKVIIYNLWLDDDGVRELDFDNDEEDIHLRNEVKSGLLSKEYKSHNKLLESHVSYRLRFSLRAYASILYLRKFTNFHIILRGKPVQQYIIAENLNFSEVVMYRPKLGMTSKEVAVETTIGFVKGAPVLGVTGFNVYHKNRLIRPFWKVVIENNTSGKSAVGVLEANFIEPAHDKQDFERSALFIRLEAWLKHLILKYWRQNCHLAGYWSRISEIRNMQKESRDDQPITRCGVGLPKEFPTEQQDVDFSANLEEEIHLDQPVIGLAASNMQQRFGNGPPLVALAANSQKKLGTVQPIIGLAAANMQQGFGNEPPIGSSSTLIDQICEENIQLFMRCDAHREKEIGLKNTIEGLEKELEEAKRKCSQLSSHLESQKKQMFMKHQKGKA</sequence>
<keyword evidence="10" id="KW-0175">Coiled coil</keyword>
<keyword evidence="3" id="KW-0540">Nuclease</keyword>
<dbReference type="OMA" id="FEDVGTH"/>
<proteinExistence type="inferred from homology"/>
<keyword evidence="8" id="KW-0067">ATP-binding</keyword>
<comment type="caution">
    <text evidence="16">The sequence shown here is derived from an EMBL/GenBank/DDBJ whole genome shotgun (WGS) entry which is preliminary data.</text>
</comment>
<evidence type="ECO:0000256" key="8">
    <source>
        <dbReference type="ARBA" id="ARBA00022840"/>
    </source>
</evidence>
<dbReference type="GO" id="GO:0016887">
    <property type="term" value="F:ATP hydrolysis activity"/>
    <property type="evidence" value="ECO:0007669"/>
    <property type="project" value="InterPro"/>
</dbReference>
<dbReference type="InterPro" id="IPR045261">
    <property type="entry name" value="MORC_ATPase"/>
</dbReference>
<keyword evidence="17" id="KW-1185">Reference proteome</keyword>
<evidence type="ECO:0000256" key="12">
    <source>
        <dbReference type="ARBA" id="ARBA00023204"/>
    </source>
</evidence>
<dbReference type="GO" id="GO:0005524">
    <property type="term" value="F:ATP binding"/>
    <property type="evidence" value="ECO:0007669"/>
    <property type="project" value="UniProtKB-KW"/>
</dbReference>
<evidence type="ECO:0000256" key="11">
    <source>
        <dbReference type="ARBA" id="ARBA00023158"/>
    </source>
</evidence>
<keyword evidence="6" id="KW-0227">DNA damage</keyword>
<accession>A0A200Q6R2</accession>
<dbReference type="Pfam" id="PF13589">
    <property type="entry name" value="HATPase_c_3"/>
    <property type="match status" value="1"/>
</dbReference>
<dbReference type="GO" id="GO:0031349">
    <property type="term" value="P:positive regulation of defense response"/>
    <property type="evidence" value="ECO:0007669"/>
    <property type="project" value="UniProtKB-ARBA"/>
</dbReference>
<keyword evidence="5" id="KW-0255">Endonuclease</keyword>
<comment type="similarity">
    <text evidence="2">Belongs to the MORC ATPase protein family.</text>
</comment>
<reference evidence="16 17" key="1">
    <citation type="journal article" date="2017" name="Mol. Plant">
        <title>The Genome of Medicinal Plant Macleaya cordata Provides New Insights into Benzylisoquinoline Alkaloids Metabolism.</title>
        <authorList>
            <person name="Liu X."/>
            <person name="Liu Y."/>
            <person name="Huang P."/>
            <person name="Ma Y."/>
            <person name="Qing Z."/>
            <person name="Tang Q."/>
            <person name="Cao H."/>
            <person name="Cheng P."/>
            <person name="Zheng Y."/>
            <person name="Yuan Z."/>
            <person name="Zhou Y."/>
            <person name="Liu J."/>
            <person name="Tang Z."/>
            <person name="Zhuo Y."/>
            <person name="Zhang Y."/>
            <person name="Yu L."/>
            <person name="Huang J."/>
            <person name="Yang P."/>
            <person name="Peng Q."/>
            <person name="Zhang J."/>
            <person name="Jiang W."/>
            <person name="Zhang Z."/>
            <person name="Lin K."/>
            <person name="Ro D.K."/>
            <person name="Chen X."/>
            <person name="Xiong X."/>
            <person name="Shang Y."/>
            <person name="Huang S."/>
            <person name="Zeng J."/>
        </authorList>
    </citation>
    <scope>NUCLEOTIDE SEQUENCE [LARGE SCALE GENOMIC DNA]</scope>
    <source>
        <strain evidence="17">cv. BLH2017</strain>
        <tissue evidence="16">Root</tissue>
    </source>
</reference>
<protein>
    <recommendedName>
        <fullName evidence="15">Morc S5 domain-containing protein</fullName>
    </recommendedName>
</protein>
<evidence type="ECO:0000256" key="5">
    <source>
        <dbReference type="ARBA" id="ARBA00022759"/>
    </source>
</evidence>
<dbReference type="GO" id="GO:0005634">
    <property type="term" value="C:nucleus"/>
    <property type="evidence" value="ECO:0007669"/>
    <property type="project" value="UniProtKB-SubCell"/>
</dbReference>
<dbReference type="FunFam" id="3.30.565.10:FF:000075">
    <property type="entry name" value="MORC family CW-type zinc finger protein 4"/>
    <property type="match status" value="1"/>
</dbReference>
<feature type="region of interest" description="Disordered" evidence="14">
    <location>
        <begin position="651"/>
        <end position="673"/>
    </location>
</feature>
<keyword evidence="13" id="KW-0539">Nucleus</keyword>
<evidence type="ECO:0000256" key="1">
    <source>
        <dbReference type="ARBA" id="ARBA00004123"/>
    </source>
</evidence>
<evidence type="ECO:0000259" key="15">
    <source>
        <dbReference type="Pfam" id="PF17942"/>
    </source>
</evidence>
<dbReference type="GO" id="GO:0031047">
    <property type="term" value="P:regulatory ncRNA-mediated gene silencing"/>
    <property type="evidence" value="ECO:0007669"/>
    <property type="project" value="UniProtKB-KW"/>
</dbReference>
<feature type="compositionally biased region" description="Basic residues" evidence="14">
    <location>
        <begin position="664"/>
        <end position="673"/>
    </location>
</feature>
<dbReference type="EMBL" id="MVGT01002934">
    <property type="protein sequence ID" value="OVA06181.1"/>
    <property type="molecule type" value="Genomic_DNA"/>
</dbReference>
<comment type="subcellular location">
    <subcellularLocation>
        <location evidence="1">Nucleus</location>
    </subcellularLocation>
</comment>
<organism evidence="16 17">
    <name type="scientific">Macleaya cordata</name>
    <name type="common">Five-seeded plume-poppy</name>
    <name type="synonym">Bocconia cordata</name>
    <dbReference type="NCBI Taxonomy" id="56857"/>
    <lineage>
        <taxon>Eukaryota</taxon>
        <taxon>Viridiplantae</taxon>
        <taxon>Streptophyta</taxon>
        <taxon>Embryophyta</taxon>
        <taxon>Tracheophyta</taxon>
        <taxon>Spermatophyta</taxon>
        <taxon>Magnoliopsida</taxon>
        <taxon>Ranunculales</taxon>
        <taxon>Papaveraceae</taxon>
        <taxon>Papaveroideae</taxon>
        <taxon>Macleaya</taxon>
    </lineage>
</organism>
<dbReference type="SUPFAM" id="SSF55874">
    <property type="entry name" value="ATPase domain of HSP90 chaperone/DNA topoisomerase II/histidine kinase"/>
    <property type="match status" value="1"/>
</dbReference>
<dbReference type="PANTHER" id="PTHR23336">
    <property type="entry name" value="ZINC FINGER CW-TYPE COILED-COIL DOMAIN PROTEIN 3"/>
    <property type="match status" value="1"/>
</dbReference>
<evidence type="ECO:0000256" key="6">
    <source>
        <dbReference type="ARBA" id="ARBA00022763"/>
    </source>
</evidence>
<dbReference type="AlphaFoldDB" id="A0A200Q6R2"/>
<dbReference type="InterPro" id="IPR036890">
    <property type="entry name" value="HATPase_C_sf"/>
</dbReference>
<dbReference type="InParanoid" id="A0A200Q6R2"/>
<feature type="domain" description="Morc S5" evidence="15">
    <location>
        <begin position="346"/>
        <end position="485"/>
    </location>
</feature>
<keyword evidence="7" id="KW-0378">Hydrolase</keyword>
<dbReference type="FunCoup" id="A0A200Q6R2">
    <property type="interactions" value="2293"/>
</dbReference>
<evidence type="ECO:0000256" key="10">
    <source>
        <dbReference type="ARBA" id="ARBA00023054"/>
    </source>
</evidence>
<name>A0A200Q6R2_MACCD</name>
<evidence type="ECO:0000256" key="13">
    <source>
        <dbReference type="ARBA" id="ARBA00023242"/>
    </source>
</evidence>
<dbReference type="GO" id="GO:0006281">
    <property type="term" value="P:DNA repair"/>
    <property type="evidence" value="ECO:0007669"/>
    <property type="project" value="UniProtKB-KW"/>
</dbReference>
<keyword evidence="12" id="KW-0234">DNA repair</keyword>
<dbReference type="InterPro" id="IPR041006">
    <property type="entry name" value="Morc_S5"/>
</dbReference>
<evidence type="ECO:0000256" key="2">
    <source>
        <dbReference type="ARBA" id="ARBA00007845"/>
    </source>
</evidence>
<keyword evidence="11" id="KW-0943">RNA-mediated gene silencing</keyword>
<evidence type="ECO:0000256" key="9">
    <source>
        <dbReference type="ARBA" id="ARBA00022853"/>
    </source>
</evidence>
<keyword evidence="4" id="KW-0547">Nucleotide-binding</keyword>